<keyword evidence="2" id="KW-0677">Repeat</keyword>
<dbReference type="InterPro" id="IPR011004">
    <property type="entry name" value="Trimer_LpxA-like_sf"/>
</dbReference>
<keyword evidence="5" id="KW-1185">Reference proteome</keyword>
<dbReference type="NCBIfam" id="TIGR03570">
    <property type="entry name" value="NeuD_NnaD"/>
    <property type="match status" value="1"/>
</dbReference>
<comment type="caution">
    <text evidence="4">The sequence shown here is derived from an EMBL/GenBank/DDBJ whole genome shotgun (WGS) entry which is preliminary data.</text>
</comment>
<dbReference type="Gene3D" id="2.160.10.10">
    <property type="entry name" value="Hexapeptide repeat proteins"/>
    <property type="match status" value="2"/>
</dbReference>
<gene>
    <name evidence="4" type="ORF">LQV63_19070</name>
</gene>
<evidence type="ECO:0000313" key="4">
    <source>
        <dbReference type="EMBL" id="MCE5171405.1"/>
    </source>
</evidence>
<dbReference type="PANTHER" id="PTHR43300">
    <property type="entry name" value="ACETYLTRANSFERASE"/>
    <property type="match status" value="1"/>
</dbReference>
<dbReference type="InterPro" id="IPR041561">
    <property type="entry name" value="PglD_N"/>
</dbReference>
<accession>A0ABS8YM52</accession>
<evidence type="ECO:0000256" key="2">
    <source>
        <dbReference type="ARBA" id="ARBA00022737"/>
    </source>
</evidence>
<evidence type="ECO:0000259" key="3">
    <source>
        <dbReference type="Pfam" id="PF17836"/>
    </source>
</evidence>
<dbReference type="CDD" id="cd03360">
    <property type="entry name" value="LbH_AT_putative"/>
    <property type="match status" value="1"/>
</dbReference>
<organism evidence="4 5">
    <name type="scientific">Paenibacillus profundus</name>
    <dbReference type="NCBI Taxonomy" id="1173085"/>
    <lineage>
        <taxon>Bacteria</taxon>
        <taxon>Bacillati</taxon>
        <taxon>Bacillota</taxon>
        <taxon>Bacilli</taxon>
        <taxon>Bacillales</taxon>
        <taxon>Paenibacillaceae</taxon>
        <taxon>Paenibacillus</taxon>
    </lineage>
</organism>
<dbReference type="Pfam" id="PF17836">
    <property type="entry name" value="PglD_N"/>
    <property type="match status" value="1"/>
</dbReference>
<dbReference type="PROSITE" id="PS00101">
    <property type="entry name" value="HEXAPEP_TRANSFERASES"/>
    <property type="match status" value="1"/>
</dbReference>
<dbReference type="SUPFAM" id="SSF51161">
    <property type="entry name" value="Trimeric LpxA-like enzymes"/>
    <property type="match status" value="1"/>
</dbReference>
<name>A0ABS8YM52_9BACL</name>
<keyword evidence="1" id="KW-0808">Transferase</keyword>
<sequence>MSSRQKTVIIGAGGHSKVIIDMLGSNPIIEMVGCTATTGMGTVLNVPVLGDDSILPHLYDHGVRHAFVAIGDNRIRHRMARHAKDIGFTLINAISPFAYVSPSAQLGSGIAVMPHAVLNAEAHIHDNAIINTGATVDHESVIGESCHVAPGSSLSGNVRVKDGAFLGTGTKVIDGITIGAWSVLGAGSVVIRNIPDRCLAVGVPARVINQRHEPY</sequence>
<proteinExistence type="predicted"/>
<dbReference type="EMBL" id="JAJNBZ010000017">
    <property type="protein sequence ID" value="MCE5171405.1"/>
    <property type="molecule type" value="Genomic_DNA"/>
</dbReference>
<dbReference type="PANTHER" id="PTHR43300:SF7">
    <property type="entry name" value="UDP-N-ACETYLBACILLOSAMINE N-ACETYLTRANSFERASE"/>
    <property type="match status" value="1"/>
</dbReference>
<dbReference type="Gene3D" id="3.40.50.20">
    <property type="match status" value="1"/>
</dbReference>
<dbReference type="RefSeq" id="WP_019421415.1">
    <property type="nucleotide sequence ID" value="NZ_JAJNBZ010000017.1"/>
</dbReference>
<dbReference type="InterPro" id="IPR018357">
    <property type="entry name" value="Hexapep_transf_CS"/>
</dbReference>
<evidence type="ECO:0000256" key="1">
    <source>
        <dbReference type="ARBA" id="ARBA00022679"/>
    </source>
</evidence>
<feature type="domain" description="PglD N-terminal" evidence="3">
    <location>
        <begin position="8"/>
        <end position="81"/>
    </location>
</feature>
<evidence type="ECO:0000313" key="5">
    <source>
        <dbReference type="Proteomes" id="UP001199916"/>
    </source>
</evidence>
<reference evidence="4 5" key="1">
    <citation type="submission" date="2021-11" db="EMBL/GenBank/DDBJ databases">
        <title>Draft genome sequence of Paenibacillus profundus YoMME, a new Gram-positive bacteria with exoelectrogenic properties.</title>
        <authorList>
            <person name="Hubenova Y."/>
            <person name="Hubenova E."/>
            <person name="Manasiev Y."/>
            <person name="Peykov S."/>
            <person name="Mitov M."/>
        </authorList>
    </citation>
    <scope>NUCLEOTIDE SEQUENCE [LARGE SCALE GENOMIC DNA]</scope>
    <source>
        <strain evidence="4 5">YoMME</strain>
    </source>
</reference>
<dbReference type="InterPro" id="IPR050179">
    <property type="entry name" value="Trans_hexapeptide_repeat"/>
</dbReference>
<protein>
    <submittedName>
        <fullName evidence="4">Acetyltransferase</fullName>
    </submittedName>
</protein>
<dbReference type="InterPro" id="IPR020019">
    <property type="entry name" value="AcTrfase_PglD-like"/>
</dbReference>
<dbReference type="Proteomes" id="UP001199916">
    <property type="component" value="Unassembled WGS sequence"/>
</dbReference>